<evidence type="ECO:0000256" key="1">
    <source>
        <dbReference type="ARBA" id="ARBA00022603"/>
    </source>
</evidence>
<name>A0A8T2THD3_CERRI</name>
<dbReference type="PANTHER" id="PTHR14614:SF164">
    <property type="entry name" value="HISTONE-ARGININE METHYLTRANSFERASE METTL23"/>
    <property type="match status" value="1"/>
</dbReference>
<comment type="similarity">
    <text evidence="4">Belongs to the methyltransferase superfamily. METTL23 family.</text>
</comment>
<evidence type="ECO:0000313" key="6">
    <source>
        <dbReference type="Proteomes" id="UP000825935"/>
    </source>
</evidence>
<accession>A0A8T2THD3</accession>
<dbReference type="InterPro" id="IPR029063">
    <property type="entry name" value="SAM-dependent_MTases_sf"/>
</dbReference>
<proteinExistence type="inferred from homology"/>
<keyword evidence="1" id="KW-0489">Methyltransferase</keyword>
<dbReference type="GO" id="GO:0008168">
    <property type="term" value="F:methyltransferase activity"/>
    <property type="evidence" value="ECO:0007669"/>
    <property type="project" value="UniProtKB-KW"/>
</dbReference>
<dbReference type="GO" id="GO:0032259">
    <property type="term" value="P:methylation"/>
    <property type="evidence" value="ECO:0007669"/>
    <property type="project" value="UniProtKB-KW"/>
</dbReference>
<dbReference type="InterPro" id="IPR019410">
    <property type="entry name" value="Methyltransf_16"/>
</dbReference>
<protein>
    <submittedName>
        <fullName evidence="5">Uncharacterized protein</fullName>
    </submittedName>
</protein>
<sequence>MAVAIFPLLAPAIASIIKTRTRCLSVLSKSYFSSTSSILCHARSPSSSSSVPVSSSSSVSANARGINHLELEQTQVRVNGRELAVVQPRDIDAVLDMYIKQGKLDGDPYWCRIWPSAIVLAEEVMKNPQLVANLDVCDLGSGLGLAGVSALLAGAKQVVFYDQEPLALFCSLLTVHLNIAHASTNLSYLLEHVFVDCTSDYLESLAYGLSLSPQVFGLGGIQAKSNPMAKAVVYDWSKKQTNGLYFSTVLACDILYEKASVAQIAGLLPCLLQSGSGKVLMTDPTHRTPQNREQLLDLIKSDSDSKGLALERMDSIKQELNNKIEEVVLMQFHLN</sequence>
<dbReference type="PANTHER" id="PTHR14614">
    <property type="entry name" value="HEPATOCELLULAR CARCINOMA-ASSOCIATED ANTIGEN"/>
    <property type="match status" value="1"/>
</dbReference>
<reference evidence="5" key="1">
    <citation type="submission" date="2021-08" db="EMBL/GenBank/DDBJ databases">
        <title>WGS assembly of Ceratopteris richardii.</title>
        <authorList>
            <person name="Marchant D.B."/>
            <person name="Chen G."/>
            <person name="Jenkins J."/>
            <person name="Shu S."/>
            <person name="Leebens-Mack J."/>
            <person name="Grimwood J."/>
            <person name="Schmutz J."/>
            <person name="Soltis P."/>
            <person name="Soltis D."/>
            <person name="Chen Z.-H."/>
        </authorList>
    </citation>
    <scope>NUCLEOTIDE SEQUENCE</scope>
    <source>
        <strain evidence="5">Whitten #5841</strain>
        <tissue evidence="5">Leaf</tissue>
    </source>
</reference>
<dbReference type="GO" id="GO:0005634">
    <property type="term" value="C:nucleus"/>
    <property type="evidence" value="ECO:0007669"/>
    <property type="project" value="TreeGrafter"/>
</dbReference>
<dbReference type="EMBL" id="CM035418">
    <property type="protein sequence ID" value="KAH7421888.1"/>
    <property type="molecule type" value="Genomic_DNA"/>
</dbReference>
<organism evidence="5 6">
    <name type="scientific">Ceratopteris richardii</name>
    <name type="common">Triangle waterfern</name>
    <dbReference type="NCBI Taxonomy" id="49495"/>
    <lineage>
        <taxon>Eukaryota</taxon>
        <taxon>Viridiplantae</taxon>
        <taxon>Streptophyta</taxon>
        <taxon>Embryophyta</taxon>
        <taxon>Tracheophyta</taxon>
        <taxon>Polypodiopsida</taxon>
        <taxon>Polypodiidae</taxon>
        <taxon>Polypodiales</taxon>
        <taxon>Pteridineae</taxon>
        <taxon>Pteridaceae</taxon>
        <taxon>Parkerioideae</taxon>
        <taxon>Ceratopteris</taxon>
    </lineage>
</organism>
<keyword evidence="3" id="KW-0949">S-adenosyl-L-methionine</keyword>
<evidence type="ECO:0000256" key="4">
    <source>
        <dbReference type="ARBA" id="ARBA00043988"/>
    </source>
</evidence>
<evidence type="ECO:0000256" key="2">
    <source>
        <dbReference type="ARBA" id="ARBA00022679"/>
    </source>
</evidence>
<evidence type="ECO:0000313" key="5">
    <source>
        <dbReference type="EMBL" id="KAH7421888.1"/>
    </source>
</evidence>
<keyword evidence="2" id="KW-0808">Transferase</keyword>
<comment type="caution">
    <text evidence="5">The sequence shown here is derived from an EMBL/GenBank/DDBJ whole genome shotgun (WGS) entry which is preliminary data.</text>
</comment>
<dbReference type="GO" id="GO:0005737">
    <property type="term" value="C:cytoplasm"/>
    <property type="evidence" value="ECO:0007669"/>
    <property type="project" value="TreeGrafter"/>
</dbReference>
<dbReference type="AlphaFoldDB" id="A0A8T2THD3"/>
<dbReference type="OMA" id="WCRIWPS"/>
<dbReference type="OrthoDB" id="413520at2759"/>
<dbReference type="Proteomes" id="UP000825935">
    <property type="component" value="Chromosome 13"/>
</dbReference>
<evidence type="ECO:0000256" key="3">
    <source>
        <dbReference type="ARBA" id="ARBA00022691"/>
    </source>
</evidence>
<dbReference type="SUPFAM" id="SSF53335">
    <property type="entry name" value="S-adenosyl-L-methionine-dependent methyltransferases"/>
    <property type="match status" value="1"/>
</dbReference>
<keyword evidence="6" id="KW-1185">Reference proteome</keyword>
<dbReference type="Gene3D" id="3.40.50.150">
    <property type="entry name" value="Vaccinia Virus protein VP39"/>
    <property type="match status" value="1"/>
</dbReference>
<gene>
    <name evidence="5" type="ORF">KP509_13G080100</name>
</gene>